<evidence type="ECO:0000256" key="9">
    <source>
        <dbReference type="ARBA" id="ARBA00022840"/>
    </source>
</evidence>
<evidence type="ECO:0000256" key="3">
    <source>
        <dbReference type="ARBA" id="ARBA00012584"/>
    </source>
</evidence>
<keyword evidence="14" id="KW-1185">Reference proteome</keyword>
<keyword evidence="8" id="KW-0547">Nucleotide-binding</keyword>
<proteinExistence type="inferred from homology"/>
<dbReference type="PANTHER" id="PTHR17490:SF16">
    <property type="entry name" value="THREONYLCARBAMOYL-AMP SYNTHASE"/>
    <property type="match status" value="1"/>
</dbReference>
<dbReference type="GO" id="GO:0061710">
    <property type="term" value="F:L-threonylcarbamoyladenylate synthase"/>
    <property type="evidence" value="ECO:0007669"/>
    <property type="project" value="UniProtKB-EC"/>
</dbReference>
<dbReference type="EMBL" id="CP063213">
    <property type="protein sequence ID" value="QOR46120.1"/>
    <property type="molecule type" value="Genomic_DNA"/>
</dbReference>
<protein>
    <recommendedName>
        <fullName evidence="10">L-threonylcarbamoyladenylate synthase</fullName>
        <ecNumber evidence="3">2.7.7.87</ecNumber>
    </recommendedName>
    <alternativeName>
        <fullName evidence="10">L-threonylcarbamoyladenylate synthase</fullName>
    </alternativeName>
</protein>
<evidence type="ECO:0000313" key="13">
    <source>
        <dbReference type="EMBL" id="QOR46120.1"/>
    </source>
</evidence>
<dbReference type="GO" id="GO:0005524">
    <property type="term" value="F:ATP binding"/>
    <property type="evidence" value="ECO:0007669"/>
    <property type="project" value="UniProtKB-KW"/>
</dbReference>
<evidence type="ECO:0000256" key="6">
    <source>
        <dbReference type="ARBA" id="ARBA00022694"/>
    </source>
</evidence>
<accession>A0A8A5U5E1</accession>
<name>A0A7M1QVP6_9ACTO</name>
<dbReference type="Gene3D" id="3.90.870.10">
    <property type="entry name" value="DHBP synthase"/>
    <property type="match status" value="1"/>
</dbReference>
<evidence type="ECO:0000256" key="4">
    <source>
        <dbReference type="ARBA" id="ARBA00022490"/>
    </source>
</evidence>
<evidence type="ECO:0000256" key="11">
    <source>
        <dbReference type="ARBA" id="ARBA00048366"/>
    </source>
</evidence>
<dbReference type="GO" id="GO:0006450">
    <property type="term" value="P:regulation of translational fidelity"/>
    <property type="evidence" value="ECO:0007669"/>
    <property type="project" value="TreeGrafter"/>
</dbReference>
<dbReference type="GO" id="GO:0003725">
    <property type="term" value="F:double-stranded RNA binding"/>
    <property type="evidence" value="ECO:0007669"/>
    <property type="project" value="InterPro"/>
</dbReference>
<dbReference type="NCBIfam" id="TIGR00057">
    <property type="entry name" value="L-threonylcarbamoyladenylate synthase"/>
    <property type="match status" value="1"/>
</dbReference>
<comment type="subcellular location">
    <subcellularLocation>
        <location evidence="1">Cytoplasm</location>
    </subcellularLocation>
</comment>
<dbReference type="PANTHER" id="PTHR17490">
    <property type="entry name" value="SUA5"/>
    <property type="match status" value="1"/>
</dbReference>
<reference evidence="13 14" key="1">
    <citation type="submission" date="2020-10" db="EMBL/GenBank/DDBJ databases">
        <title>Trueperella pecoris sp. nov. isolated from bovine and porcine specimens.</title>
        <authorList>
            <person name="Schoenecker L."/>
            <person name="Schnydrig P."/>
            <person name="Brodard I."/>
            <person name="Thomann A."/>
            <person name="Hemphill A."/>
            <person name="Rodriguez-Campos S."/>
            <person name="Perreten V."/>
            <person name="Jores J."/>
            <person name="Kittl S."/>
        </authorList>
    </citation>
    <scope>NUCLEOTIDE SEQUENCE [LARGE SCALE GENOMIC DNA]</scope>
    <source>
        <strain evidence="13 14">15A0121</strain>
    </source>
</reference>
<dbReference type="GO" id="GO:0008033">
    <property type="term" value="P:tRNA processing"/>
    <property type="evidence" value="ECO:0007669"/>
    <property type="project" value="UniProtKB-KW"/>
</dbReference>
<dbReference type="Proteomes" id="UP000595053">
    <property type="component" value="Chromosome"/>
</dbReference>
<evidence type="ECO:0000259" key="12">
    <source>
        <dbReference type="PROSITE" id="PS51163"/>
    </source>
</evidence>
<dbReference type="Pfam" id="PF01300">
    <property type="entry name" value="Sua5_yciO_yrdC"/>
    <property type="match status" value="1"/>
</dbReference>
<comment type="catalytic activity">
    <reaction evidence="11">
        <text>L-threonine + hydrogencarbonate + ATP = L-threonylcarbamoyladenylate + diphosphate + H2O</text>
        <dbReference type="Rhea" id="RHEA:36407"/>
        <dbReference type="ChEBI" id="CHEBI:15377"/>
        <dbReference type="ChEBI" id="CHEBI:17544"/>
        <dbReference type="ChEBI" id="CHEBI:30616"/>
        <dbReference type="ChEBI" id="CHEBI:33019"/>
        <dbReference type="ChEBI" id="CHEBI:57926"/>
        <dbReference type="ChEBI" id="CHEBI:73682"/>
        <dbReference type="EC" id="2.7.7.87"/>
    </reaction>
</comment>
<evidence type="ECO:0000256" key="5">
    <source>
        <dbReference type="ARBA" id="ARBA00022679"/>
    </source>
</evidence>
<dbReference type="InterPro" id="IPR050156">
    <property type="entry name" value="TC-AMP_synthase_SUA5"/>
</dbReference>
<organism evidence="13 14">
    <name type="scientific">Trueperella pecoris</name>
    <dbReference type="NCBI Taxonomy" id="2733571"/>
    <lineage>
        <taxon>Bacteria</taxon>
        <taxon>Bacillati</taxon>
        <taxon>Actinomycetota</taxon>
        <taxon>Actinomycetes</taxon>
        <taxon>Actinomycetales</taxon>
        <taxon>Actinomycetaceae</taxon>
        <taxon>Trueperella</taxon>
    </lineage>
</organism>
<evidence type="ECO:0000256" key="8">
    <source>
        <dbReference type="ARBA" id="ARBA00022741"/>
    </source>
</evidence>
<dbReference type="AlphaFoldDB" id="A0A7M1QVP6"/>
<feature type="domain" description="YrdC-like" evidence="12">
    <location>
        <begin position="8"/>
        <end position="194"/>
    </location>
</feature>
<dbReference type="EC" id="2.7.7.87" evidence="3"/>
<sequence>MKVKAHDPEAIALASAAIERGEVICLPTDTVYGIGTDPFNAEAITALLTAKSRTRANPPPVLVASVDQAHALTDHLPRAAETLMEAFWPGAMTIVVPARETIGWDLGETNGTVALRMPDSTTTLALLETVGPLAVTSANQHGQPPATRVEEAIAQLGDSISLYLDGGLVGAGGGIASTIVSVVGEPTILRHGAIADADVFAALDRPGELR</sequence>
<accession>A0A7M1QVP6</accession>
<evidence type="ECO:0000313" key="14">
    <source>
        <dbReference type="Proteomes" id="UP000595053"/>
    </source>
</evidence>
<keyword evidence="5" id="KW-0808">Transferase</keyword>
<dbReference type="PROSITE" id="PS51163">
    <property type="entry name" value="YRDC"/>
    <property type="match status" value="1"/>
</dbReference>
<evidence type="ECO:0000256" key="2">
    <source>
        <dbReference type="ARBA" id="ARBA00007663"/>
    </source>
</evidence>
<gene>
    <name evidence="13" type="ORF">INS88_02580</name>
</gene>
<dbReference type="GO" id="GO:0000049">
    <property type="term" value="F:tRNA binding"/>
    <property type="evidence" value="ECO:0007669"/>
    <property type="project" value="TreeGrafter"/>
</dbReference>
<keyword evidence="7" id="KW-0548">Nucleotidyltransferase</keyword>
<comment type="similarity">
    <text evidence="2">Belongs to the SUA5 family.</text>
</comment>
<dbReference type="InterPro" id="IPR006070">
    <property type="entry name" value="Sua5-like_dom"/>
</dbReference>
<keyword evidence="9" id="KW-0067">ATP-binding</keyword>
<keyword evidence="4" id="KW-0963">Cytoplasm</keyword>
<dbReference type="InterPro" id="IPR017945">
    <property type="entry name" value="DHBP_synth_RibB-like_a/b_dom"/>
</dbReference>
<evidence type="ECO:0000256" key="10">
    <source>
        <dbReference type="ARBA" id="ARBA00029774"/>
    </source>
</evidence>
<dbReference type="SUPFAM" id="SSF55821">
    <property type="entry name" value="YrdC/RibB"/>
    <property type="match status" value="1"/>
</dbReference>
<dbReference type="RefSeq" id="WP_197551485.1">
    <property type="nucleotide sequence ID" value="NZ_CP063213.1"/>
</dbReference>
<evidence type="ECO:0000256" key="7">
    <source>
        <dbReference type="ARBA" id="ARBA00022695"/>
    </source>
</evidence>
<dbReference type="GO" id="GO:0005737">
    <property type="term" value="C:cytoplasm"/>
    <property type="evidence" value="ECO:0007669"/>
    <property type="project" value="UniProtKB-SubCell"/>
</dbReference>
<keyword evidence="6" id="KW-0819">tRNA processing</keyword>
<evidence type="ECO:0000256" key="1">
    <source>
        <dbReference type="ARBA" id="ARBA00004496"/>
    </source>
</evidence>